<dbReference type="KEGG" id="ccz:CCALI_01803"/>
<dbReference type="InterPro" id="IPR012902">
    <property type="entry name" value="N_methyl_site"/>
</dbReference>
<evidence type="ECO:0000313" key="3">
    <source>
        <dbReference type="EMBL" id="CCW35615.1"/>
    </source>
</evidence>
<dbReference type="EMBL" id="HF951689">
    <property type="protein sequence ID" value="CCW35615.1"/>
    <property type="molecule type" value="Genomic_DNA"/>
</dbReference>
<dbReference type="PANTHER" id="PTHR30093">
    <property type="entry name" value="GENERAL SECRETION PATHWAY PROTEIN G"/>
    <property type="match status" value="1"/>
</dbReference>
<feature type="domain" description="DUF1559" evidence="2">
    <location>
        <begin position="39"/>
        <end position="81"/>
    </location>
</feature>
<evidence type="ECO:0000259" key="2">
    <source>
        <dbReference type="Pfam" id="PF07596"/>
    </source>
</evidence>
<protein>
    <submittedName>
        <fullName evidence="3">Prepilin-type N-terminal cleavage/methylation domain</fullName>
    </submittedName>
</protein>
<keyword evidence="1" id="KW-1133">Transmembrane helix</keyword>
<dbReference type="Pfam" id="PF07963">
    <property type="entry name" value="N_methyl"/>
    <property type="match status" value="1"/>
</dbReference>
<dbReference type="PATRIC" id="fig|1303518.3.peg.1862"/>
<dbReference type="AlphaFoldDB" id="S0EZA3"/>
<dbReference type="Gene3D" id="3.30.700.10">
    <property type="entry name" value="Glycoprotein, Type 4 Pilin"/>
    <property type="match status" value="1"/>
</dbReference>
<keyword evidence="4" id="KW-1185">Reference proteome</keyword>
<dbReference type="OrthoDB" id="249920at2"/>
<name>S0EZA3_CHTCT</name>
<evidence type="ECO:0000256" key="1">
    <source>
        <dbReference type="SAM" id="Phobius"/>
    </source>
</evidence>
<dbReference type="eggNOG" id="COG2165">
    <property type="taxonomic scope" value="Bacteria"/>
</dbReference>
<gene>
    <name evidence="3" type="ORF">CCALI_01803</name>
</gene>
<dbReference type="HOGENOM" id="CLU_041661_1_1_0"/>
<sequence length="259" mass="28917">MQVKPFAKSAQSAFTLIELLVVIAIIAILAAILFPVFAQAREKARQISCASNLRQIGLATQMYLEDYDETFPLYVYYDATGAEYWMGHITGTYPNETCDLTKGPLYPYMKNKEMQRCPDWTGQLLYGADIGYGYNWGYLGSDCYMNTACMSGQLWPPVNPASLASLSAPADKIVFSDSGYYNAPWYGGNGQMVETPAIDPPSQWYGTPTMDFRHVDSHKTVNTQTQTITEYGLANIVWGDGHVKPLHQSQVTDAMFTRD</sequence>
<dbReference type="NCBIfam" id="TIGR02532">
    <property type="entry name" value="IV_pilin_GFxxxE"/>
    <property type="match status" value="1"/>
</dbReference>
<dbReference type="InterPro" id="IPR011453">
    <property type="entry name" value="DUF1559"/>
</dbReference>
<accession>S0EZA3</accession>
<dbReference type="STRING" id="454171.CP488_02289"/>
<evidence type="ECO:0000313" key="4">
    <source>
        <dbReference type="Proteomes" id="UP000014227"/>
    </source>
</evidence>
<dbReference type="Proteomes" id="UP000014227">
    <property type="component" value="Chromosome I"/>
</dbReference>
<feature type="transmembrane region" description="Helical" evidence="1">
    <location>
        <begin position="12"/>
        <end position="38"/>
    </location>
</feature>
<organism evidence="3 4">
    <name type="scientific">Chthonomonas calidirosea (strain DSM 23976 / ICMP 18418 / T49)</name>
    <dbReference type="NCBI Taxonomy" id="1303518"/>
    <lineage>
        <taxon>Bacteria</taxon>
        <taxon>Bacillati</taxon>
        <taxon>Armatimonadota</taxon>
        <taxon>Chthonomonadia</taxon>
        <taxon>Chthonomonadales</taxon>
        <taxon>Chthonomonadaceae</taxon>
        <taxon>Chthonomonas</taxon>
    </lineage>
</organism>
<dbReference type="InParanoid" id="S0EZA3"/>
<dbReference type="RefSeq" id="WP_016483143.1">
    <property type="nucleotide sequence ID" value="NC_021487.1"/>
</dbReference>
<proteinExistence type="predicted"/>
<reference evidence="4" key="1">
    <citation type="submission" date="2013-03" db="EMBL/GenBank/DDBJ databases">
        <title>Genome sequence of Chthonomonas calidirosea, the first sequenced genome from the Armatimonadetes phylum (formally candidate division OP10).</title>
        <authorList>
            <person name="Lee K.C.Y."/>
            <person name="Morgan X.C."/>
            <person name="Dunfield P.F."/>
            <person name="Tamas I."/>
            <person name="Houghton K.M."/>
            <person name="Vyssotski M."/>
            <person name="Ryan J.L.J."/>
            <person name="Lagutin K."/>
            <person name="McDonald I.R."/>
            <person name="Stott M.B."/>
        </authorList>
    </citation>
    <scope>NUCLEOTIDE SEQUENCE [LARGE SCALE GENOMIC DNA]</scope>
    <source>
        <strain evidence="4">DSM 23976 / ICMP 18418 / T49</strain>
    </source>
</reference>
<dbReference type="Pfam" id="PF07596">
    <property type="entry name" value="SBP_bac_10"/>
    <property type="match status" value="1"/>
</dbReference>
<keyword evidence="1" id="KW-0472">Membrane</keyword>
<dbReference type="InterPro" id="IPR045584">
    <property type="entry name" value="Pilin-like"/>
</dbReference>
<keyword evidence="1" id="KW-0812">Transmembrane</keyword>
<dbReference type="SUPFAM" id="SSF54523">
    <property type="entry name" value="Pili subunits"/>
    <property type="match status" value="1"/>
</dbReference>